<accession>A0ABN7RPG0</accession>
<gene>
    <name evidence="1" type="ORF">OKIOD_LOCUS952</name>
</gene>
<name>A0ABN7RPG0_OIKDI</name>
<organism evidence="1 2">
    <name type="scientific">Oikopleura dioica</name>
    <name type="common">Tunicate</name>
    <dbReference type="NCBI Taxonomy" id="34765"/>
    <lineage>
        <taxon>Eukaryota</taxon>
        <taxon>Metazoa</taxon>
        <taxon>Chordata</taxon>
        <taxon>Tunicata</taxon>
        <taxon>Appendicularia</taxon>
        <taxon>Copelata</taxon>
        <taxon>Oikopleuridae</taxon>
        <taxon>Oikopleura</taxon>
    </lineage>
</organism>
<sequence length="75" mass="8849">MISSSESASQTNLRLYLEERIALKNELRLWKDTGKIQDRLLNIGRDRMQEIIKQRQANRFLSKMLAGFMLNHSIE</sequence>
<evidence type="ECO:0000313" key="1">
    <source>
        <dbReference type="EMBL" id="CAG5079844.1"/>
    </source>
</evidence>
<evidence type="ECO:0000313" key="2">
    <source>
        <dbReference type="Proteomes" id="UP001158576"/>
    </source>
</evidence>
<protein>
    <submittedName>
        <fullName evidence="1">Oidioi.mRNA.OKI2018_I69.PAR.g9394.t1.cds</fullName>
    </submittedName>
</protein>
<dbReference type="Proteomes" id="UP001158576">
    <property type="component" value="Chromosome PAR"/>
</dbReference>
<keyword evidence="2" id="KW-1185">Reference proteome</keyword>
<reference evidence="1 2" key="1">
    <citation type="submission" date="2021-04" db="EMBL/GenBank/DDBJ databases">
        <authorList>
            <person name="Bliznina A."/>
        </authorList>
    </citation>
    <scope>NUCLEOTIDE SEQUENCE [LARGE SCALE GENOMIC DNA]</scope>
</reference>
<proteinExistence type="predicted"/>
<dbReference type="EMBL" id="OU015568">
    <property type="protein sequence ID" value="CAG5079844.1"/>
    <property type="molecule type" value="Genomic_DNA"/>
</dbReference>